<proteinExistence type="predicted"/>
<comment type="caution">
    <text evidence="3">The sequence shown here is derived from an EMBL/GenBank/DDBJ whole genome shotgun (WGS) entry which is preliminary data.</text>
</comment>
<keyword evidence="2" id="KW-0732">Signal</keyword>
<feature type="signal peptide" evidence="2">
    <location>
        <begin position="1"/>
        <end position="17"/>
    </location>
</feature>
<evidence type="ECO:0000256" key="1">
    <source>
        <dbReference type="SAM" id="MobiDB-lite"/>
    </source>
</evidence>
<protein>
    <recommendedName>
        <fullName evidence="5">Secreted protein</fullName>
    </recommendedName>
</protein>
<organism evidence="3 4">
    <name type="scientific">Aspergillus granulosus</name>
    <dbReference type="NCBI Taxonomy" id="176169"/>
    <lineage>
        <taxon>Eukaryota</taxon>
        <taxon>Fungi</taxon>
        <taxon>Dikarya</taxon>
        <taxon>Ascomycota</taxon>
        <taxon>Pezizomycotina</taxon>
        <taxon>Eurotiomycetes</taxon>
        <taxon>Eurotiomycetidae</taxon>
        <taxon>Eurotiales</taxon>
        <taxon>Aspergillaceae</taxon>
        <taxon>Aspergillus</taxon>
        <taxon>Aspergillus subgen. Nidulantes</taxon>
    </lineage>
</organism>
<keyword evidence="4" id="KW-1185">Reference proteome</keyword>
<evidence type="ECO:0008006" key="5">
    <source>
        <dbReference type="Google" id="ProtNLM"/>
    </source>
</evidence>
<name>A0ABR4HSJ8_9EURO</name>
<evidence type="ECO:0000256" key="2">
    <source>
        <dbReference type="SAM" id="SignalP"/>
    </source>
</evidence>
<sequence length="71" mass="7805">MNFRLIWSLSLLLGVHAAVIPRAEDSSATLIARGDDFESETDRPGWPDWHHGHPHHGDEDGGGGHQIGEGW</sequence>
<gene>
    <name evidence="3" type="ORF">BJX63DRAFT_384027</name>
</gene>
<dbReference type="EMBL" id="JBFXLT010000014">
    <property type="protein sequence ID" value="KAL2818342.1"/>
    <property type="molecule type" value="Genomic_DNA"/>
</dbReference>
<feature type="compositionally biased region" description="Basic and acidic residues" evidence="1">
    <location>
        <begin position="36"/>
        <end position="59"/>
    </location>
</feature>
<accession>A0ABR4HSJ8</accession>
<reference evidence="3 4" key="1">
    <citation type="submission" date="2024-07" db="EMBL/GenBank/DDBJ databases">
        <title>Section-level genome sequencing and comparative genomics of Aspergillus sections Usti and Cavernicolus.</title>
        <authorList>
            <consortium name="Lawrence Berkeley National Laboratory"/>
            <person name="Nybo J.L."/>
            <person name="Vesth T.C."/>
            <person name="Theobald S."/>
            <person name="Frisvad J.C."/>
            <person name="Larsen T.O."/>
            <person name="Kjaerboelling I."/>
            <person name="Rothschild-Mancinelli K."/>
            <person name="Lyhne E.K."/>
            <person name="Kogle M.E."/>
            <person name="Barry K."/>
            <person name="Clum A."/>
            <person name="Na H."/>
            <person name="Ledsgaard L."/>
            <person name="Lin J."/>
            <person name="Lipzen A."/>
            <person name="Kuo A."/>
            <person name="Riley R."/>
            <person name="Mondo S."/>
            <person name="Labutti K."/>
            <person name="Haridas S."/>
            <person name="Pangalinan J."/>
            <person name="Salamov A.A."/>
            <person name="Simmons B.A."/>
            <person name="Magnuson J.K."/>
            <person name="Chen J."/>
            <person name="Drula E."/>
            <person name="Henrissat B."/>
            <person name="Wiebenga A."/>
            <person name="Lubbers R.J."/>
            <person name="Gomes A.C."/>
            <person name="Makela M.R."/>
            <person name="Stajich J."/>
            <person name="Grigoriev I.V."/>
            <person name="Mortensen U.H."/>
            <person name="De Vries R.P."/>
            <person name="Baker S.E."/>
            <person name="Andersen M.R."/>
        </authorList>
    </citation>
    <scope>NUCLEOTIDE SEQUENCE [LARGE SCALE GENOMIC DNA]</scope>
    <source>
        <strain evidence="3 4">CBS 588.65</strain>
    </source>
</reference>
<evidence type="ECO:0000313" key="3">
    <source>
        <dbReference type="EMBL" id="KAL2818342.1"/>
    </source>
</evidence>
<feature type="chain" id="PRO_5045124256" description="Secreted protein" evidence="2">
    <location>
        <begin position="18"/>
        <end position="71"/>
    </location>
</feature>
<dbReference type="Proteomes" id="UP001610334">
    <property type="component" value="Unassembled WGS sequence"/>
</dbReference>
<feature type="region of interest" description="Disordered" evidence="1">
    <location>
        <begin position="36"/>
        <end position="71"/>
    </location>
</feature>
<evidence type="ECO:0000313" key="4">
    <source>
        <dbReference type="Proteomes" id="UP001610334"/>
    </source>
</evidence>